<keyword evidence="2" id="KW-1185">Reference proteome</keyword>
<accession>A0A392RCU0</accession>
<organism evidence="1 2">
    <name type="scientific">Trifolium medium</name>
    <dbReference type="NCBI Taxonomy" id="97028"/>
    <lineage>
        <taxon>Eukaryota</taxon>
        <taxon>Viridiplantae</taxon>
        <taxon>Streptophyta</taxon>
        <taxon>Embryophyta</taxon>
        <taxon>Tracheophyta</taxon>
        <taxon>Spermatophyta</taxon>
        <taxon>Magnoliopsida</taxon>
        <taxon>eudicotyledons</taxon>
        <taxon>Gunneridae</taxon>
        <taxon>Pentapetalae</taxon>
        <taxon>rosids</taxon>
        <taxon>fabids</taxon>
        <taxon>Fabales</taxon>
        <taxon>Fabaceae</taxon>
        <taxon>Papilionoideae</taxon>
        <taxon>50 kb inversion clade</taxon>
        <taxon>NPAAA clade</taxon>
        <taxon>Hologalegina</taxon>
        <taxon>IRL clade</taxon>
        <taxon>Trifolieae</taxon>
        <taxon>Trifolium</taxon>
    </lineage>
</organism>
<reference evidence="1 2" key="1">
    <citation type="journal article" date="2018" name="Front. Plant Sci.">
        <title>Red Clover (Trifolium pratense) and Zigzag Clover (T. medium) - A Picture of Genomic Similarities and Differences.</title>
        <authorList>
            <person name="Dluhosova J."/>
            <person name="Istvanek J."/>
            <person name="Nedelnik J."/>
            <person name="Repkova J."/>
        </authorList>
    </citation>
    <scope>NUCLEOTIDE SEQUENCE [LARGE SCALE GENOMIC DNA]</scope>
    <source>
        <strain evidence="2">cv. 10/8</strain>
        <tissue evidence="1">Leaf</tissue>
    </source>
</reference>
<evidence type="ECO:0000313" key="1">
    <source>
        <dbReference type="EMBL" id="MCI34069.1"/>
    </source>
</evidence>
<evidence type="ECO:0000313" key="2">
    <source>
        <dbReference type="Proteomes" id="UP000265520"/>
    </source>
</evidence>
<dbReference type="Proteomes" id="UP000265520">
    <property type="component" value="Unassembled WGS sequence"/>
</dbReference>
<protein>
    <submittedName>
        <fullName evidence="1">Uncharacterized protein</fullName>
    </submittedName>
</protein>
<sequence>MGSGSHFRDDEGQILASATWLIVGFNDPLTAEAYALYLTTLLAID</sequence>
<proteinExistence type="predicted"/>
<name>A0A392RCU0_9FABA</name>
<dbReference type="EMBL" id="LXQA010210173">
    <property type="protein sequence ID" value="MCI34069.1"/>
    <property type="molecule type" value="Genomic_DNA"/>
</dbReference>
<comment type="caution">
    <text evidence="1">The sequence shown here is derived from an EMBL/GenBank/DDBJ whole genome shotgun (WGS) entry which is preliminary data.</text>
</comment>
<dbReference type="AlphaFoldDB" id="A0A392RCU0"/>